<name>A0A6V7Q8Z8_ANACO</name>
<gene>
    <name evidence="2" type="ORF">CB5_LOCUS22682</name>
</gene>
<dbReference type="EMBL" id="LR862134">
    <property type="protein sequence ID" value="CAD1839471.1"/>
    <property type="molecule type" value="Genomic_DNA"/>
</dbReference>
<proteinExistence type="predicted"/>
<protein>
    <submittedName>
        <fullName evidence="2">Uncharacterized protein</fullName>
    </submittedName>
</protein>
<dbReference type="AlphaFoldDB" id="A0A6V7Q8Z8"/>
<organism evidence="2">
    <name type="scientific">Ananas comosus var. bracteatus</name>
    <name type="common">red pineapple</name>
    <dbReference type="NCBI Taxonomy" id="296719"/>
    <lineage>
        <taxon>Eukaryota</taxon>
        <taxon>Viridiplantae</taxon>
        <taxon>Streptophyta</taxon>
        <taxon>Embryophyta</taxon>
        <taxon>Tracheophyta</taxon>
        <taxon>Spermatophyta</taxon>
        <taxon>Magnoliopsida</taxon>
        <taxon>Liliopsida</taxon>
        <taxon>Poales</taxon>
        <taxon>Bromeliaceae</taxon>
        <taxon>Bromelioideae</taxon>
        <taxon>Ananas</taxon>
    </lineage>
</organism>
<feature type="compositionally biased region" description="Gly residues" evidence="1">
    <location>
        <begin position="16"/>
        <end position="25"/>
    </location>
</feature>
<reference evidence="2" key="1">
    <citation type="submission" date="2020-07" db="EMBL/GenBank/DDBJ databases">
        <authorList>
            <person name="Lin J."/>
        </authorList>
    </citation>
    <scope>NUCLEOTIDE SEQUENCE</scope>
</reference>
<accession>A0A6V7Q8Z8</accession>
<evidence type="ECO:0000256" key="1">
    <source>
        <dbReference type="SAM" id="MobiDB-lite"/>
    </source>
</evidence>
<evidence type="ECO:0000313" key="2">
    <source>
        <dbReference type="EMBL" id="CAD1839471.1"/>
    </source>
</evidence>
<feature type="region of interest" description="Disordered" evidence="1">
    <location>
        <begin position="1"/>
        <end position="25"/>
    </location>
</feature>
<sequence length="171" mass="19491">MWPRRGFRWRSVSGQKGTGGGEGIGAGGILRLGDNFVRRNKALRDGSSLPRRKRLGTAGRELLRASFLRGRFDRWSSSRRAQNPTPRLCHLGGEMGVRNRNHSFLSGYDRATKASRRITPTTINQIETHDKRVDVLPGPKVHRDTIYECKPALHVYPQLYKCNQRNTINKR</sequence>